<dbReference type="Pfam" id="PF08668">
    <property type="entry name" value="HDOD"/>
    <property type="match status" value="1"/>
</dbReference>
<evidence type="ECO:0000313" key="4">
    <source>
        <dbReference type="Proteomes" id="UP001595453"/>
    </source>
</evidence>
<evidence type="ECO:0000313" key="3">
    <source>
        <dbReference type="EMBL" id="MFC3033554.1"/>
    </source>
</evidence>
<feature type="domain" description="HDOD" evidence="2">
    <location>
        <begin position="213"/>
        <end position="399"/>
    </location>
</feature>
<dbReference type="PIRSF" id="PIRSF003180">
    <property type="entry name" value="DiGMPpdiest_YuxH"/>
    <property type="match status" value="1"/>
</dbReference>
<dbReference type="Gene3D" id="1.10.3210.10">
    <property type="entry name" value="Hypothetical protein af1432"/>
    <property type="match status" value="1"/>
</dbReference>
<dbReference type="SUPFAM" id="SSF141868">
    <property type="entry name" value="EAL domain-like"/>
    <property type="match status" value="1"/>
</dbReference>
<evidence type="ECO:0000259" key="2">
    <source>
        <dbReference type="PROSITE" id="PS51833"/>
    </source>
</evidence>
<dbReference type="Proteomes" id="UP001595453">
    <property type="component" value="Unassembled WGS sequence"/>
</dbReference>
<dbReference type="RefSeq" id="WP_377125148.1">
    <property type="nucleotide sequence ID" value="NZ_JBHRSD010000023.1"/>
</dbReference>
<sequence length="424" mass="47619">MLMSGIVAKVKNTAVQYIARQAILDADQSVFAYELLYRDSHNNAFPVGVSDGQATGRLFFNSLMFIGVDRLAAGHRAFINLSDESLLQELPRLLKPTNLVIEIVERSQNIPSLVETVTKLREKGYKFALDDYDGDEKWAPLLPLMDYIKLEVLEPLIKTTMALKKLKRNFPDVKIIVERIEDQRTYQYLKAAGCDLFQGYYFARPEMLNHGNIEPSKLIVFELLRCTAKPNLCFKEIQDRVAKDLSLTARVLKMANAKAGEERVEMKSISQAVVYLGEDAIRQFVRVLALSELGVDRPAELTRMGLTRARFLQLFLEPGGNDMAEQGYLMGLMSILDAILEVELAAIVQEFSLDSSLSSALLNYQGMLGGSLQLAQAVERNDWQEAENILLAIRPATPVSALFHMALVSRDYADDIFAVVTEIR</sequence>
<feature type="domain" description="EAL" evidence="1">
    <location>
        <begin position="1"/>
        <end position="219"/>
    </location>
</feature>
<dbReference type="InterPro" id="IPR001633">
    <property type="entry name" value="EAL_dom"/>
</dbReference>
<reference evidence="4" key="1">
    <citation type="journal article" date="2019" name="Int. J. Syst. Evol. Microbiol.">
        <title>The Global Catalogue of Microorganisms (GCM) 10K type strain sequencing project: providing services to taxonomists for standard genome sequencing and annotation.</title>
        <authorList>
            <consortium name="The Broad Institute Genomics Platform"/>
            <consortium name="The Broad Institute Genome Sequencing Center for Infectious Disease"/>
            <person name="Wu L."/>
            <person name="Ma J."/>
        </authorList>
    </citation>
    <scope>NUCLEOTIDE SEQUENCE [LARGE SCALE GENOMIC DNA]</scope>
    <source>
        <strain evidence="4">KCTC 42730</strain>
    </source>
</reference>
<accession>A0ABV7CLK9</accession>
<organism evidence="3 4">
    <name type="scientific">Pseudoalteromonas fenneropenaei</name>
    <dbReference type="NCBI Taxonomy" id="1737459"/>
    <lineage>
        <taxon>Bacteria</taxon>
        <taxon>Pseudomonadati</taxon>
        <taxon>Pseudomonadota</taxon>
        <taxon>Gammaproteobacteria</taxon>
        <taxon>Alteromonadales</taxon>
        <taxon>Pseudoalteromonadaceae</taxon>
        <taxon>Pseudoalteromonas</taxon>
    </lineage>
</organism>
<dbReference type="InterPro" id="IPR013976">
    <property type="entry name" value="HDOD"/>
</dbReference>
<dbReference type="SMART" id="SM00052">
    <property type="entry name" value="EAL"/>
    <property type="match status" value="1"/>
</dbReference>
<dbReference type="InterPro" id="IPR035919">
    <property type="entry name" value="EAL_sf"/>
</dbReference>
<dbReference type="PROSITE" id="PS50883">
    <property type="entry name" value="EAL"/>
    <property type="match status" value="1"/>
</dbReference>
<dbReference type="PANTHER" id="PTHR33525">
    <property type="match status" value="1"/>
</dbReference>
<dbReference type="SUPFAM" id="SSF109604">
    <property type="entry name" value="HD-domain/PDEase-like"/>
    <property type="match status" value="1"/>
</dbReference>
<dbReference type="InterPro" id="IPR014408">
    <property type="entry name" value="dGMP_Pdiesterase_EAL/HD-GYP"/>
</dbReference>
<name>A0ABV7CLK9_9GAMM</name>
<comment type="caution">
    <text evidence="3">The sequence shown here is derived from an EMBL/GenBank/DDBJ whole genome shotgun (WGS) entry which is preliminary data.</text>
</comment>
<gene>
    <name evidence="3" type="ORF">ACFOEE_13585</name>
</gene>
<evidence type="ECO:0000259" key="1">
    <source>
        <dbReference type="PROSITE" id="PS50883"/>
    </source>
</evidence>
<dbReference type="PROSITE" id="PS51833">
    <property type="entry name" value="HDOD"/>
    <property type="match status" value="1"/>
</dbReference>
<dbReference type="Gene3D" id="3.20.20.450">
    <property type="entry name" value="EAL domain"/>
    <property type="match status" value="1"/>
</dbReference>
<keyword evidence="4" id="KW-1185">Reference proteome</keyword>
<protein>
    <submittedName>
        <fullName evidence="3">EAL and HDOD domain-containing protein</fullName>
    </submittedName>
</protein>
<dbReference type="EMBL" id="JBHRSD010000023">
    <property type="protein sequence ID" value="MFC3033554.1"/>
    <property type="molecule type" value="Genomic_DNA"/>
</dbReference>
<dbReference type="PANTHER" id="PTHR33525:SF4">
    <property type="entry name" value="CYCLIC DI-GMP PHOSPHODIESTERASE CDGJ"/>
    <property type="match status" value="1"/>
</dbReference>
<proteinExistence type="predicted"/>
<dbReference type="Pfam" id="PF00563">
    <property type="entry name" value="EAL"/>
    <property type="match status" value="1"/>
</dbReference>
<dbReference type="InterPro" id="IPR052340">
    <property type="entry name" value="RNase_Y/CdgJ"/>
</dbReference>